<dbReference type="CDD" id="cd00446">
    <property type="entry name" value="GrpE"/>
    <property type="match status" value="1"/>
</dbReference>
<dbReference type="InterPro" id="IPR000740">
    <property type="entry name" value="GrpE"/>
</dbReference>
<gene>
    <name evidence="9" type="primary">LOC116305516</name>
</gene>
<dbReference type="Gene3D" id="3.90.20.20">
    <property type="match status" value="1"/>
</dbReference>
<dbReference type="OrthoDB" id="201635at2759"/>
<name>A0A6P8IZZ6_ACTTE</name>
<feature type="coiled-coil region" evidence="6">
    <location>
        <begin position="66"/>
        <end position="104"/>
    </location>
</feature>
<comment type="function">
    <text evidence="4">Essential component of the PAM complex, a complex required for the translocation of transit peptide-containing proteins from the inner membrane into the mitochondrial matrix in an ATP-dependent manner.</text>
</comment>
<dbReference type="PANTHER" id="PTHR21237">
    <property type="entry name" value="GRPE PROTEIN"/>
    <property type="match status" value="1"/>
</dbReference>
<dbReference type="AlphaFoldDB" id="A0A6P8IZZ6"/>
<dbReference type="GO" id="GO:0030150">
    <property type="term" value="P:protein import into mitochondrial matrix"/>
    <property type="evidence" value="ECO:0007669"/>
    <property type="project" value="TreeGrafter"/>
</dbReference>
<dbReference type="PANTHER" id="PTHR21237:SF23">
    <property type="entry name" value="GRPE PROTEIN HOMOLOG, MITOCHONDRIAL"/>
    <property type="match status" value="1"/>
</dbReference>
<evidence type="ECO:0000256" key="5">
    <source>
        <dbReference type="RuleBase" id="RU004478"/>
    </source>
</evidence>
<dbReference type="FunCoup" id="A0A6P8IZZ6">
    <property type="interactions" value="2132"/>
</dbReference>
<dbReference type="Pfam" id="PF01025">
    <property type="entry name" value="GrpE"/>
    <property type="match status" value="1"/>
</dbReference>
<proteinExistence type="inferred from homology"/>
<dbReference type="InParanoid" id="A0A6P8IZZ6"/>
<comment type="subcellular location">
    <subcellularLocation>
        <location evidence="1 4">Mitochondrion matrix</location>
    </subcellularLocation>
</comment>
<evidence type="ECO:0000256" key="6">
    <source>
        <dbReference type="SAM" id="Coils"/>
    </source>
</evidence>
<comment type="similarity">
    <text evidence="2 5">Belongs to the GrpE family.</text>
</comment>
<keyword evidence="6" id="KW-0175">Coiled coil</keyword>
<feature type="region of interest" description="Disordered" evidence="7">
    <location>
        <begin position="42"/>
        <end position="61"/>
    </location>
</feature>
<sequence>MISRSGLSKLRSGLYPPECLLFNNIVGSSRILVSGTRFTSAATESDSTNTDVNPSKTSEAVNASELESKLLEKDKIIEEKDKLLKEIQDKYKRSLAENENVLQRGRKMTEEAKLFGIQRFSKDLLEVADVLEKATESVPKEELEKNIHLKNLFEGLTLTDLQLKKVFSKNGLEKVDPVGEKFDPHLHEAVFQLDVPDKEEGTVALVQTIGYKLNGRTLRPALVGVVKRKS</sequence>
<dbReference type="HAMAP" id="MF_01151">
    <property type="entry name" value="GrpE"/>
    <property type="match status" value="1"/>
</dbReference>
<evidence type="ECO:0000256" key="7">
    <source>
        <dbReference type="SAM" id="MobiDB-lite"/>
    </source>
</evidence>
<evidence type="ECO:0000256" key="2">
    <source>
        <dbReference type="ARBA" id="ARBA00009054"/>
    </source>
</evidence>
<keyword evidence="3 4" id="KW-0143">Chaperone</keyword>
<dbReference type="Proteomes" id="UP000515163">
    <property type="component" value="Unplaced"/>
</dbReference>
<dbReference type="SUPFAM" id="SSF51064">
    <property type="entry name" value="Head domain of nucleotide exchange factor GrpE"/>
    <property type="match status" value="1"/>
</dbReference>
<dbReference type="GO" id="GO:0051087">
    <property type="term" value="F:protein-folding chaperone binding"/>
    <property type="evidence" value="ECO:0007669"/>
    <property type="project" value="InterPro"/>
</dbReference>
<dbReference type="GO" id="GO:0042803">
    <property type="term" value="F:protein homodimerization activity"/>
    <property type="evidence" value="ECO:0007669"/>
    <property type="project" value="InterPro"/>
</dbReference>
<keyword evidence="8" id="KW-1185">Reference proteome</keyword>
<evidence type="ECO:0000313" key="9">
    <source>
        <dbReference type="RefSeq" id="XP_031571310.1"/>
    </source>
</evidence>
<accession>A0A6P8IZZ6</accession>
<organism evidence="8 9">
    <name type="scientific">Actinia tenebrosa</name>
    <name type="common">Australian red waratah sea anemone</name>
    <dbReference type="NCBI Taxonomy" id="6105"/>
    <lineage>
        <taxon>Eukaryota</taxon>
        <taxon>Metazoa</taxon>
        <taxon>Cnidaria</taxon>
        <taxon>Anthozoa</taxon>
        <taxon>Hexacorallia</taxon>
        <taxon>Actiniaria</taxon>
        <taxon>Actiniidae</taxon>
        <taxon>Actinia</taxon>
    </lineage>
</organism>
<evidence type="ECO:0000256" key="4">
    <source>
        <dbReference type="RuleBase" id="RU000640"/>
    </source>
</evidence>
<keyword evidence="4" id="KW-0496">Mitochondrion</keyword>
<evidence type="ECO:0000256" key="1">
    <source>
        <dbReference type="ARBA" id="ARBA00004305"/>
    </source>
</evidence>
<evidence type="ECO:0000313" key="8">
    <source>
        <dbReference type="Proteomes" id="UP000515163"/>
    </source>
</evidence>
<dbReference type="FunFam" id="2.30.22.10:FF:000002">
    <property type="entry name" value="GrpE protein homolog"/>
    <property type="match status" value="1"/>
</dbReference>
<dbReference type="GO" id="GO:0000774">
    <property type="term" value="F:adenyl-nucleotide exchange factor activity"/>
    <property type="evidence" value="ECO:0007669"/>
    <property type="project" value="InterPro"/>
</dbReference>
<dbReference type="GO" id="GO:0051082">
    <property type="term" value="F:unfolded protein binding"/>
    <property type="evidence" value="ECO:0007669"/>
    <property type="project" value="TreeGrafter"/>
</dbReference>
<dbReference type="InterPro" id="IPR009012">
    <property type="entry name" value="GrpE_head"/>
</dbReference>
<protein>
    <recommendedName>
        <fullName evidence="4">GrpE protein homolog</fullName>
    </recommendedName>
</protein>
<dbReference type="KEGG" id="aten:116305516"/>
<dbReference type="SUPFAM" id="SSF58014">
    <property type="entry name" value="Coiled-coil domain of nucleotide exchange factor GrpE"/>
    <property type="match status" value="1"/>
</dbReference>
<dbReference type="PRINTS" id="PR00773">
    <property type="entry name" value="GRPEPROTEIN"/>
</dbReference>
<dbReference type="PROSITE" id="PS01071">
    <property type="entry name" value="GRPE"/>
    <property type="match status" value="1"/>
</dbReference>
<dbReference type="InterPro" id="IPR013805">
    <property type="entry name" value="GrpE_CC"/>
</dbReference>
<dbReference type="RefSeq" id="XP_031571310.1">
    <property type="nucleotide sequence ID" value="XM_031715450.1"/>
</dbReference>
<evidence type="ECO:0000256" key="3">
    <source>
        <dbReference type="ARBA" id="ARBA00023186"/>
    </source>
</evidence>
<reference evidence="9" key="1">
    <citation type="submission" date="2025-08" db="UniProtKB">
        <authorList>
            <consortium name="RefSeq"/>
        </authorList>
    </citation>
    <scope>IDENTIFICATION</scope>
    <source>
        <tissue evidence="9">Tentacle</tissue>
    </source>
</reference>
<dbReference type="Gene3D" id="2.30.22.10">
    <property type="entry name" value="Head domain of nucleotide exchange factor GrpE"/>
    <property type="match status" value="1"/>
</dbReference>
<dbReference type="GeneID" id="116305516"/>
<dbReference type="GO" id="GO:0001405">
    <property type="term" value="C:PAM complex, Tim23 associated import motor"/>
    <property type="evidence" value="ECO:0007669"/>
    <property type="project" value="TreeGrafter"/>
</dbReference>
<dbReference type="GO" id="GO:0006457">
    <property type="term" value="P:protein folding"/>
    <property type="evidence" value="ECO:0007669"/>
    <property type="project" value="InterPro"/>
</dbReference>